<dbReference type="CDD" id="cd12380">
    <property type="entry name" value="RRM3_I_PABPs"/>
    <property type="match status" value="1"/>
</dbReference>
<dbReference type="NCBIfam" id="TIGR01628">
    <property type="entry name" value="PABP-1234"/>
    <property type="match status" value="1"/>
</dbReference>
<dbReference type="InterPro" id="IPR036053">
    <property type="entry name" value="PABP-dom"/>
</dbReference>
<evidence type="ECO:0000256" key="2">
    <source>
        <dbReference type="ARBA" id="ARBA00004496"/>
    </source>
</evidence>
<evidence type="ECO:0000256" key="7">
    <source>
        <dbReference type="ARBA" id="ARBA00022884"/>
    </source>
</evidence>
<evidence type="ECO:0000313" key="14">
    <source>
        <dbReference type="EMBL" id="KAL2455984.1"/>
    </source>
</evidence>
<evidence type="ECO:0000256" key="8">
    <source>
        <dbReference type="ARBA" id="ARBA00023242"/>
    </source>
</evidence>
<name>A0ABD1NX74_9LAMI</name>
<dbReference type="SUPFAM" id="SSF54928">
    <property type="entry name" value="RNA-binding domain, RBD"/>
    <property type="match status" value="2"/>
</dbReference>
<evidence type="ECO:0000313" key="15">
    <source>
        <dbReference type="EMBL" id="KAL2467953.1"/>
    </source>
</evidence>
<dbReference type="InterPro" id="IPR045305">
    <property type="entry name" value="RRM2_I_PABPs"/>
</dbReference>
<keyword evidence="4 10" id="KW-0963">Cytoplasm</keyword>
<feature type="domain" description="RRM" evidence="12">
    <location>
        <begin position="139"/>
        <end position="216"/>
    </location>
</feature>
<organism evidence="14 16">
    <name type="scientific">Forsythia ovata</name>
    <dbReference type="NCBI Taxonomy" id="205694"/>
    <lineage>
        <taxon>Eukaryota</taxon>
        <taxon>Viridiplantae</taxon>
        <taxon>Streptophyta</taxon>
        <taxon>Embryophyta</taxon>
        <taxon>Tracheophyta</taxon>
        <taxon>Spermatophyta</taxon>
        <taxon>Magnoliopsida</taxon>
        <taxon>eudicotyledons</taxon>
        <taxon>Gunneridae</taxon>
        <taxon>Pentapetalae</taxon>
        <taxon>asterids</taxon>
        <taxon>lamiids</taxon>
        <taxon>Lamiales</taxon>
        <taxon>Oleaceae</taxon>
        <taxon>Forsythieae</taxon>
        <taxon>Forsythia</taxon>
    </lineage>
</organism>
<dbReference type="SMART" id="SM00361">
    <property type="entry name" value="RRM_1"/>
    <property type="match status" value="3"/>
</dbReference>
<keyword evidence="16" id="KW-1185">Reference proteome</keyword>
<dbReference type="FunFam" id="1.10.1900.10:FF:000003">
    <property type="entry name" value="Polyadenylate-binding protein"/>
    <property type="match status" value="1"/>
</dbReference>
<dbReference type="Gene3D" id="3.30.70.330">
    <property type="match status" value="4"/>
</dbReference>
<keyword evidence="7 9" id="KW-0694">RNA-binding</keyword>
<keyword evidence="6" id="KW-0810">Translation regulation</keyword>
<feature type="domain" description="RRM" evidence="12">
    <location>
        <begin position="333"/>
        <end position="410"/>
    </location>
</feature>
<dbReference type="PANTHER" id="PTHR24012">
    <property type="entry name" value="RNA BINDING PROTEIN"/>
    <property type="match status" value="1"/>
</dbReference>
<evidence type="ECO:0000313" key="16">
    <source>
        <dbReference type="Proteomes" id="UP001604277"/>
    </source>
</evidence>
<dbReference type="GO" id="GO:0006417">
    <property type="term" value="P:regulation of translation"/>
    <property type="evidence" value="ECO:0007669"/>
    <property type="project" value="UniProtKB-KW"/>
</dbReference>
<dbReference type="GO" id="GO:0005737">
    <property type="term" value="C:cytoplasm"/>
    <property type="evidence" value="ECO:0007669"/>
    <property type="project" value="UniProtKB-SubCell"/>
</dbReference>
<dbReference type="InterPro" id="IPR012677">
    <property type="entry name" value="Nucleotide-bd_a/b_plait_sf"/>
</dbReference>
<reference evidence="16" key="2">
    <citation type="submission" date="2024-07" db="EMBL/GenBank/DDBJ databases">
        <title>Two chromosome-level genome assemblies of Korean endemic species Abeliophyllum distichum and Forsythia ovata (Oleaceae).</title>
        <authorList>
            <person name="Jang H."/>
        </authorList>
    </citation>
    <scope>NUCLEOTIDE SEQUENCE [LARGE SCALE GENOMIC DNA]</scope>
</reference>
<sequence length="658" mass="71836">MAATAPVPTPTVQTQSATMAASLIRVTPPSTPQIATAAVGAVVGVGGFSNSSLYVGDLEATVDESKLYDLFNQVVPVVSVRVCRDQAHRTSLGYAYVNFGTPQEASHAREILNFTPVNGKPIRIMFSHRDPCLRKTGHANVFIKNLDDSIDNKALYDTFAVFGTVLSCKVAVDNNGCSKGYGFVQFDQEEAAQNAIRQLNGMLINDKQVYVGTFVRRQERNGLDGSPIFTNVYVKNLSETVMDEDLKKTFGKFGPITSAVVMKDTNGNSRCFGFVNYESPEAAASAVENLNGSLLDDKALFVGKAEKKVEREAKLRAKFEHERISRYEKLKDTNLYLKNLDDGMNDEKLKELFSEFGTITSCKVMLDQNGVSKGAGFVAFSTPEEAMKALNEMNGKMIGRKPLYAAVAQRKEERKAWLQVHFAQMRTPVGMLPLPGMPGFHLGAPRLAPQQLYFGQVGPVMPPQAAGYGFQQQHMPGVRTDPPNFIMPFQRQRQGQPGQHMGPRRGGNAQYQQQQVQRNLNQGFSRYMINGRNGMDPPIVPQGSMANMTLDVSAVPATSSGIQHSGPVSRSTLASALASASPENQQMMLGEQLYPLVEHLERNHAGKVTGMLLEMDQTEVLHLIESPDALRMKVGEAMNVLQSAASGSDIGNNLGSLS</sequence>
<gene>
    <name evidence="15" type="ORF">Fot_51478</name>
    <name evidence="14" type="ORF">Fot_57159</name>
</gene>
<dbReference type="InterPro" id="IPR006515">
    <property type="entry name" value="PABP_1234"/>
</dbReference>
<dbReference type="GO" id="GO:0003723">
    <property type="term" value="F:RNA binding"/>
    <property type="evidence" value="ECO:0007669"/>
    <property type="project" value="UniProtKB-UniRule"/>
</dbReference>
<evidence type="ECO:0000256" key="11">
    <source>
        <dbReference type="SAM" id="MobiDB-lite"/>
    </source>
</evidence>
<comment type="subcellular location">
    <subcellularLocation>
        <location evidence="2 10">Cytoplasm</location>
    </subcellularLocation>
    <subcellularLocation>
        <location evidence="1">Nucleus</location>
    </subcellularLocation>
</comment>
<evidence type="ECO:0000256" key="3">
    <source>
        <dbReference type="ARBA" id="ARBA00008557"/>
    </source>
</evidence>
<comment type="caution">
    <text evidence="14">The sequence shown here is derived from an EMBL/GenBank/DDBJ whole genome shotgun (WGS) entry which is preliminary data.</text>
</comment>
<comment type="function">
    <text evidence="10">Binds the poly(A) tail of mRNA.</text>
</comment>
<reference evidence="14" key="1">
    <citation type="submission" date="2024-07" db="EMBL/GenBank/DDBJ databases">
        <title>Two chromosome-level genome assemblies of Korean endemic species Abeliophyllum distichum and Forsythia ovata (Oleaceae).</title>
        <authorList>
            <person name="Mun J.H."/>
        </authorList>
    </citation>
    <scope>NUCLEOTIDE SEQUENCE</scope>
    <source>
        <strain evidence="14">KNKB202402200001</strain>
        <tissue evidence="14">Leaf</tissue>
    </source>
</reference>
<evidence type="ECO:0000256" key="4">
    <source>
        <dbReference type="ARBA" id="ARBA00022490"/>
    </source>
</evidence>
<dbReference type="Pfam" id="PF00658">
    <property type="entry name" value="MLLE"/>
    <property type="match status" value="1"/>
</dbReference>
<dbReference type="SMART" id="SM00360">
    <property type="entry name" value="RRM"/>
    <property type="match status" value="4"/>
</dbReference>
<dbReference type="Gene3D" id="1.10.1900.10">
    <property type="entry name" value="c-terminal domain of poly(a) binding protein"/>
    <property type="match status" value="1"/>
</dbReference>
<dbReference type="PROSITE" id="PS51309">
    <property type="entry name" value="PABC"/>
    <property type="match status" value="1"/>
</dbReference>
<dbReference type="InterPro" id="IPR002004">
    <property type="entry name" value="PABP_HYD_C"/>
</dbReference>
<feature type="region of interest" description="Disordered" evidence="11">
    <location>
        <begin position="492"/>
        <end position="512"/>
    </location>
</feature>
<evidence type="ECO:0000259" key="13">
    <source>
        <dbReference type="PROSITE" id="PS51309"/>
    </source>
</evidence>
<evidence type="ECO:0000256" key="6">
    <source>
        <dbReference type="ARBA" id="ARBA00022845"/>
    </source>
</evidence>
<dbReference type="FunFam" id="3.30.70.330:FF:000217">
    <property type="entry name" value="Polyadenylate-binding protein"/>
    <property type="match status" value="1"/>
</dbReference>
<evidence type="ECO:0000256" key="10">
    <source>
        <dbReference type="RuleBase" id="RU362004"/>
    </source>
</evidence>
<dbReference type="EMBL" id="JBFOLJ010000017">
    <property type="protein sequence ID" value="KAL2467953.1"/>
    <property type="molecule type" value="Genomic_DNA"/>
</dbReference>
<dbReference type="InterPro" id="IPR035979">
    <property type="entry name" value="RBD_domain_sf"/>
</dbReference>
<comment type="similarity">
    <text evidence="3 10">Belongs to the polyadenylate-binding protein type-1 family.</text>
</comment>
<dbReference type="GO" id="GO:0005634">
    <property type="term" value="C:nucleus"/>
    <property type="evidence" value="ECO:0007669"/>
    <property type="project" value="UniProtKB-SubCell"/>
</dbReference>
<accession>A0ABD1NX74</accession>
<dbReference type="SUPFAM" id="SSF63570">
    <property type="entry name" value="PABC (PABP) domain"/>
    <property type="match status" value="1"/>
</dbReference>
<dbReference type="Pfam" id="PF00076">
    <property type="entry name" value="RRM_1"/>
    <property type="match status" value="4"/>
</dbReference>
<keyword evidence="8" id="KW-0539">Nucleus</keyword>
<dbReference type="CDD" id="cd12379">
    <property type="entry name" value="RRM2_I_PABPs"/>
    <property type="match status" value="1"/>
</dbReference>
<dbReference type="PROSITE" id="PS50102">
    <property type="entry name" value="RRM"/>
    <property type="match status" value="4"/>
</dbReference>
<protein>
    <recommendedName>
        <fullName evidence="10">Polyadenylate-binding protein</fullName>
        <shortName evidence="10">PABP</shortName>
    </recommendedName>
</protein>
<dbReference type="FunFam" id="3.30.70.330:FF:000003">
    <property type="entry name" value="Polyadenylate-binding protein"/>
    <property type="match status" value="1"/>
</dbReference>
<dbReference type="InterPro" id="IPR003954">
    <property type="entry name" value="RRM_euk-type"/>
</dbReference>
<evidence type="ECO:0000256" key="9">
    <source>
        <dbReference type="PROSITE-ProRule" id="PRU00176"/>
    </source>
</evidence>
<dbReference type="CDD" id="cd12381">
    <property type="entry name" value="RRM4_I_PABPs"/>
    <property type="match status" value="1"/>
</dbReference>
<dbReference type="EMBL" id="JBFOLJ010000087">
    <property type="protein sequence ID" value="KAL2455984.1"/>
    <property type="molecule type" value="Genomic_DNA"/>
</dbReference>
<dbReference type="AlphaFoldDB" id="A0ABD1NX74"/>
<feature type="domain" description="PABC" evidence="13">
    <location>
        <begin position="569"/>
        <end position="646"/>
    </location>
</feature>
<evidence type="ECO:0000259" key="12">
    <source>
        <dbReference type="PROSITE" id="PS50102"/>
    </source>
</evidence>
<dbReference type="SMART" id="SM00517">
    <property type="entry name" value="PolyA"/>
    <property type="match status" value="1"/>
</dbReference>
<keyword evidence="5" id="KW-0677">Repeat</keyword>
<evidence type="ECO:0000256" key="1">
    <source>
        <dbReference type="ARBA" id="ARBA00004123"/>
    </source>
</evidence>
<proteinExistence type="inferred from homology"/>
<feature type="domain" description="RRM" evidence="12">
    <location>
        <begin position="230"/>
        <end position="307"/>
    </location>
</feature>
<feature type="domain" description="RRM" evidence="12">
    <location>
        <begin position="51"/>
        <end position="129"/>
    </location>
</feature>
<dbReference type="InterPro" id="IPR000504">
    <property type="entry name" value="RRM_dom"/>
</dbReference>
<evidence type="ECO:0000256" key="5">
    <source>
        <dbReference type="ARBA" id="ARBA00022737"/>
    </source>
</evidence>
<dbReference type="Proteomes" id="UP001604277">
    <property type="component" value="Unassembled WGS sequence"/>
</dbReference>